<dbReference type="OMA" id="VIFLCPI"/>
<evidence type="ECO:0000256" key="10">
    <source>
        <dbReference type="ARBA" id="ARBA00049729"/>
    </source>
</evidence>
<dbReference type="MEROPS" id="G05.002"/>
<feature type="transmembrane region" description="Helical" evidence="11">
    <location>
        <begin position="100"/>
        <end position="125"/>
    </location>
</feature>
<evidence type="ECO:0000259" key="12">
    <source>
        <dbReference type="Pfam" id="PF02517"/>
    </source>
</evidence>
<keyword evidence="3" id="KW-0645">Protease</keyword>
<dbReference type="GO" id="GO:0071586">
    <property type="term" value="P:CAAX-box protein processing"/>
    <property type="evidence" value="ECO:0000318"/>
    <property type="project" value="GO_Central"/>
</dbReference>
<evidence type="ECO:0000256" key="3">
    <source>
        <dbReference type="ARBA" id="ARBA00022670"/>
    </source>
</evidence>
<evidence type="ECO:0000256" key="2">
    <source>
        <dbReference type="ARBA" id="ARBA00006897"/>
    </source>
</evidence>
<sequence length="324" mass="36386">MEDSLPLNPDTMDQGSISSGIAVVACMAMALSYVLVLYAPTFILRLPPPLSLETYMIRRFACASISTAASLVACVFLLPMKRSWNASSIFRVYGIRHDHLWQAVVFPLLLTSLLYSGCFVSKLLFLLTARKQEESNGEGDSLTSGFSHGFLERISSLTSNVLAWRNYVVAPLTEELVFRACMIPLLLCGGFSKYTIVFLSPIFFSLAHVNHLLELYYDQRISFSRAVMSVGLQLGYTVIFGYYASFLFIRTGHLAAPIAAHVFCNVMGLPLISSTRGKVKYPHLEQKAPLHQIPSKLICHIRERIKFWHFLGDLVPSWRRLGYN</sequence>
<comment type="similarity">
    <text evidence="2">Belongs to the peptidase U48 family.</text>
</comment>
<dbReference type="InterPro" id="IPR039731">
    <property type="entry name" value="Rce1"/>
</dbReference>
<feature type="transmembrane region" description="Helical" evidence="11">
    <location>
        <begin position="60"/>
        <end position="80"/>
    </location>
</feature>
<dbReference type="Proteomes" id="UP000017836">
    <property type="component" value="Unassembled WGS sequence"/>
</dbReference>
<keyword evidence="7 11" id="KW-1133">Transmembrane helix</keyword>
<feature type="domain" description="CAAX prenyl protease 2/Lysostaphin resistance protein A-like" evidence="12">
    <location>
        <begin position="161"/>
        <end position="267"/>
    </location>
</feature>
<organism evidence="13 14">
    <name type="scientific">Amborella trichopoda</name>
    <dbReference type="NCBI Taxonomy" id="13333"/>
    <lineage>
        <taxon>Eukaryota</taxon>
        <taxon>Viridiplantae</taxon>
        <taxon>Streptophyta</taxon>
        <taxon>Embryophyta</taxon>
        <taxon>Tracheophyta</taxon>
        <taxon>Spermatophyta</taxon>
        <taxon>Magnoliopsida</taxon>
        <taxon>Amborellales</taxon>
        <taxon>Amborellaceae</taxon>
        <taxon>Amborella</taxon>
    </lineage>
</organism>
<dbReference type="AlphaFoldDB" id="W1NFJ3"/>
<keyword evidence="6" id="KW-0256">Endoplasmic reticulum</keyword>
<dbReference type="Gramene" id="ERM94582">
    <property type="protein sequence ID" value="ERM94582"/>
    <property type="gene ID" value="AMTR_s00011p00034240"/>
</dbReference>
<protein>
    <recommendedName>
        <fullName evidence="10">intramembrane prenyl-peptidase Rce1</fullName>
        <ecNumber evidence="10">3.4.26.1</ecNumber>
    </recommendedName>
</protein>
<dbReference type="HOGENOM" id="CLU_049909_2_0_1"/>
<name>W1NFJ3_AMBTC</name>
<evidence type="ECO:0000256" key="1">
    <source>
        <dbReference type="ARBA" id="ARBA00004477"/>
    </source>
</evidence>
<evidence type="ECO:0000256" key="11">
    <source>
        <dbReference type="SAM" id="Phobius"/>
    </source>
</evidence>
<comment type="subcellular location">
    <subcellularLocation>
        <location evidence="1">Endoplasmic reticulum membrane</location>
        <topology evidence="1">Multi-pass membrane protein</topology>
    </subcellularLocation>
</comment>
<evidence type="ECO:0000313" key="14">
    <source>
        <dbReference type="Proteomes" id="UP000017836"/>
    </source>
</evidence>
<evidence type="ECO:0000256" key="5">
    <source>
        <dbReference type="ARBA" id="ARBA00022801"/>
    </source>
</evidence>
<evidence type="ECO:0000256" key="7">
    <source>
        <dbReference type="ARBA" id="ARBA00022989"/>
    </source>
</evidence>
<dbReference type="Pfam" id="PF02517">
    <property type="entry name" value="Rce1-like"/>
    <property type="match status" value="1"/>
</dbReference>
<keyword evidence="8 11" id="KW-0472">Membrane</keyword>
<evidence type="ECO:0000313" key="13">
    <source>
        <dbReference type="EMBL" id="ERM94582.1"/>
    </source>
</evidence>
<dbReference type="STRING" id="13333.W1NFJ3"/>
<gene>
    <name evidence="13" type="ORF">AMTR_s00011p00034240</name>
</gene>
<evidence type="ECO:0000256" key="9">
    <source>
        <dbReference type="ARBA" id="ARBA00047280"/>
    </source>
</evidence>
<feature type="transmembrane region" description="Helical" evidence="11">
    <location>
        <begin position="226"/>
        <end position="248"/>
    </location>
</feature>
<keyword evidence="14" id="KW-1185">Reference proteome</keyword>
<dbReference type="EMBL" id="KI397507">
    <property type="protein sequence ID" value="ERM94582.1"/>
    <property type="molecule type" value="Genomic_DNA"/>
</dbReference>
<dbReference type="EC" id="3.4.26.1" evidence="10"/>
<dbReference type="eggNOG" id="KOG4130">
    <property type="taxonomic scope" value="Eukaryota"/>
</dbReference>
<feature type="transmembrane region" description="Helical" evidence="11">
    <location>
        <begin position="20"/>
        <end position="39"/>
    </location>
</feature>
<evidence type="ECO:0000256" key="8">
    <source>
        <dbReference type="ARBA" id="ARBA00023136"/>
    </source>
</evidence>
<dbReference type="PANTHER" id="PTHR13046">
    <property type="entry name" value="PROTEASE U48 CAAX PRENYL PROTEASE RCE1"/>
    <property type="match status" value="1"/>
</dbReference>
<keyword evidence="4 11" id="KW-0812">Transmembrane</keyword>
<dbReference type="InterPro" id="IPR003675">
    <property type="entry name" value="Rce1/LyrA-like_dom"/>
</dbReference>
<dbReference type="GO" id="GO:0004222">
    <property type="term" value="F:metalloendopeptidase activity"/>
    <property type="evidence" value="ECO:0000318"/>
    <property type="project" value="GO_Central"/>
</dbReference>
<reference evidence="14" key="1">
    <citation type="journal article" date="2013" name="Science">
        <title>The Amborella genome and the evolution of flowering plants.</title>
        <authorList>
            <consortium name="Amborella Genome Project"/>
        </authorList>
    </citation>
    <scope>NUCLEOTIDE SEQUENCE [LARGE SCALE GENOMIC DNA]</scope>
</reference>
<evidence type="ECO:0000256" key="4">
    <source>
        <dbReference type="ARBA" id="ARBA00022692"/>
    </source>
</evidence>
<dbReference type="GO" id="GO:0005789">
    <property type="term" value="C:endoplasmic reticulum membrane"/>
    <property type="evidence" value="ECO:0000318"/>
    <property type="project" value="GO_Central"/>
</dbReference>
<dbReference type="PANTHER" id="PTHR13046:SF0">
    <property type="entry name" value="CAAX PRENYL PROTEASE 2"/>
    <property type="match status" value="1"/>
</dbReference>
<keyword evidence="5" id="KW-0378">Hydrolase</keyword>
<proteinExistence type="inferred from homology"/>
<evidence type="ECO:0000256" key="6">
    <source>
        <dbReference type="ARBA" id="ARBA00022824"/>
    </source>
</evidence>
<accession>W1NFJ3</accession>
<comment type="catalytic activity">
    <reaction evidence="9">
        <text>Hydrolyzes the peptide bond -P2-(S-farnesyl or geranylgeranyl)C-P1'-P2'-P3'-COOH where P1' and P2' are amino acids with aliphatic sidechains and P3' is any C-terminal residue.</text>
        <dbReference type="EC" id="3.4.26.1"/>
    </reaction>
</comment>